<name>A0A9W9ZGF7_9CNID</name>
<dbReference type="AlphaFoldDB" id="A0A9W9ZGF7"/>
<evidence type="ECO:0000313" key="2">
    <source>
        <dbReference type="EMBL" id="KAJ7380554.1"/>
    </source>
</evidence>
<accession>A0A9W9ZGF7</accession>
<feature type="region of interest" description="Disordered" evidence="1">
    <location>
        <begin position="78"/>
        <end position="106"/>
    </location>
</feature>
<evidence type="ECO:0000256" key="1">
    <source>
        <dbReference type="SAM" id="MobiDB-lite"/>
    </source>
</evidence>
<keyword evidence="3" id="KW-1185">Reference proteome</keyword>
<dbReference type="Proteomes" id="UP001163046">
    <property type="component" value="Unassembled WGS sequence"/>
</dbReference>
<evidence type="ECO:0000313" key="3">
    <source>
        <dbReference type="Proteomes" id="UP001163046"/>
    </source>
</evidence>
<proteinExistence type="predicted"/>
<organism evidence="2 3">
    <name type="scientific">Desmophyllum pertusum</name>
    <dbReference type="NCBI Taxonomy" id="174260"/>
    <lineage>
        <taxon>Eukaryota</taxon>
        <taxon>Metazoa</taxon>
        <taxon>Cnidaria</taxon>
        <taxon>Anthozoa</taxon>
        <taxon>Hexacorallia</taxon>
        <taxon>Scleractinia</taxon>
        <taxon>Caryophylliina</taxon>
        <taxon>Caryophylliidae</taxon>
        <taxon>Desmophyllum</taxon>
    </lineage>
</organism>
<sequence length="106" mass="11893">MSISRLAKNMKQGNLFQLNKVTLALRLNCFTCIYTARKVGFVSSLIRVKEHNETVTKEDNEVSLALSDNENLVPEVIMAEKHQSGHDDDDSVVPGKVTHPSKRKKV</sequence>
<protein>
    <submittedName>
        <fullName evidence="2">Uncharacterized protein</fullName>
    </submittedName>
</protein>
<comment type="caution">
    <text evidence="2">The sequence shown here is derived from an EMBL/GenBank/DDBJ whole genome shotgun (WGS) entry which is preliminary data.</text>
</comment>
<reference evidence="2" key="1">
    <citation type="submission" date="2023-01" db="EMBL/GenBank/DDBJ databases">
        <title>Genome assembly of the deep-sea coral Lophelia pertusa.</title>
        <authorList>
            <person name="Herrera S."/>
            <person name="Cordes E."/>
        </authorList>
    </citation>
    <scope>NUCLEOTIDE SEQUENCE</scope>
    <source>
        <strain evidence="2">USNM1676648</strain>
        <tissue evidence="2">Polyp</tissue>
    </source>
</reference>
<dbReference type="EMBL" id="MU826353">
    <property type="protein sequence ID" value="KAJ7380554.1"/>
    <property type="molecule type" value="Genomic_DNA"/>
</dbReference>
<gene>
    <name evidence="2" type="ORF">OS493_009021</name>
</gene>